<reference evidence="2" key="1">
    <citation type="submission" date="2020-03" db="EMBL/GenBank/DDBJ databases">
        <title>The deep terrestrial virosphere.</title>
        <authorList>
            <person name="Holmfeldt K."/>
            <person name="Nilsson E."/>
            <person name="Simone D."/>
            <person name="Lopez-Fernandez M."/>
            <person name="Wu X."/>
            <person name="de Brujin I."/>
            <person name="Lundin D."/>
            <person name="Andersson A."/>
            <person name="Bertilsson S."/>
            <person name="Dopson M."/>
        </authorList>
    </citation>
    <scope>NUCLEOTIDE SEQUENCE</scope>
    <source>
        <strain evidence="2">MM415B01929</strain>
    </source>
</reference>
<gene>
    <name evidence="2" type="ORF">MM415B01929_0007</name>
</gene>
<evidence type="ECO:0000256" key="1">
    <source>
        <dbReference type="SAM" id="Phobius"/>
    </source>
</evidence>
<organism evidence="2">
    <name type="scientific">viral metagenome</name>
    <dbReference type="NCBI Taxonomy" id="1070528"/>
    <lineage>
        <taxon>unclassified sequences</taxon>
        <taxon>metagenomes</taxon>
        <taxon>organismal metagenomes</taxon>
    </lineage>
</organism>
<accession>A0A6M3IF94</accession>
<keyword evidence="1" id="KW-1133">Transmembrane helix</keyword>
<feature type="transmembrane region" description="Helical" evidence="1">
    <location>
        <begin position="12"/>
        <end position="28"/>
    </location>
</feature>
<protein>
    <submittedName>
        <fullName evidence="2">Uncharacterized protein</fullName>
    </submittedName>
</protein>
<evidence type="ECO:0000313" key="2">
    <source>
        <dbReference type="EMBL" id="QJA56084.1"/>
    </source>
</evidence>
<name>A0A6M3IF94_9ZZZZ</name>
<feature type="transmembrane region" description="Helical" evidence="1">
    <location>
        <begin position="34"/>
        <end position="54"/>
    </location>
</feature>
<proteinExistence type="predicted"/>
<keyword evidence="1" id="KW-0812">Transmembrane</keyword>
<sequence length="79" mass="8882">MNRKIIWQDKALMIIGFSFAFALIPSIISEFKPAVWSCLLTALGLTIMVIVFLTLKLRLTALANTLSAIAWWILFVQAI</sequence>
<dbReference type="AlphaFoldDB" id="A0A6M3IF94"/>
<dbReference type="EMBL" id="MT141199">
    <property type="protein sequence ID" value="QJA56084.1"/>
    <property type="molecule type" value="Genomic_DNA"/>
</dbReference>
<keyword evidence="1" id="KW-0472">Membrane</keyword>